<keyword evidence="7" id="KW-1185">Reference proteome</keyword>
<dbReference type="FunFam" id="3.30.450.200:FF:000003">
    <property type="entry name" value="DENN domain containing 1A"/>
    <property type="match status" value="1"/>
</dbReference>
<dbReference type="SMART" id="SM00799">
    <property type="entry name" value="DENN"/>
    <property type="match status" value="1"/>
</dbReference>
<dbReference type="Gene3D" id="3.40.50.11500">
    <property type="match status" value="1"/>
</dbReference>
<accession>A0AAN9G4P5</accession>
<dbReference type="InterPro" id="IPR037516">
    <property type="entry name" value="Tripartite_DENN"/>
</dbReference>
<feature type="region of interest" description="Disordered" evidence="4">
    <location>
        <begin position="570"/>
        <end position="1028"/>
    </location>
</feature>
<dbReference type="Pfam" id="PF03455">
    <property type="entry name" value="dDENN"/>
    <property type="match status" value="1"/>
</dbReference>
<comment type="subcellular location">
    <subcellularLocation>
        <location evidence="1">Cytoplasmic vesicle</location>
        <location evidence="1">Clathrin-coated vesicle</location>
    </subcellularLocation>
</comment>
<dbReference type="Gene3D" id="3.30.450.200">
    <property type="match status" value="1"/>
</dbReference>
<feature type="compositionally biased region" description="Low complexity" evidence="4">
    <location>
        <begin position="590"/>
        <end position="601"/>
    </location>
</feature>
<feature type="region of interest" description="Disordered" evidence="4">
    <location>
        <begin position="459"/>
        <end position="511"/>
    </location>
</feature>
<dbReference type="PANTHER" id="PTHR13196">
    <property type="entry name" value="DENN DOMAIN-CONTAINING"/>
    <property type="match status" value="1"/>
</dbReference>
<evidence type="ECO:0000313" key="6">
    <source>
        <dbReference type="EMBL" id="KAK7094742.1"/>
    </source>
</evidence>
<dbReference type="InterPro" id="IPR040032">
    <property type="entry name" value="DENND1A/B/C"/>
</dbReference>
<feature type="compositionally biased region" description="Low complexity" evidence="4">
    <location>
        <begin position="830"/>
        <end position="847"/>
    </location>
</feature>
<feature type="compositionally biased region" description="Pro residues" evidence="4">
    <location>
        <begin position="909"/>
        <end position="918"/>
    </location>
</feature>
<dbReference type="GO" id="GO:0030136">
    <property type="term" value="C:clathrin-coated vesicle"/>
    <property type="evidence" value="ECO:0007669"/>
    <property type="project" value="UniProtKB-SubCell"/>
</dbReference>
<evidence type="ECO:0000259" key="5">
    <source>
        <dbReference type="PROSITE" id="PS50211"/>
    </source>
</evidence>
<evidence type="ECO:0000256" key="3">
    <source>
        <dbReference type="ARBA" id="ARBA00023329"/>
    </source>
</evidence>
<sequence>MGSRLRVNPDKLFEVFAEVARPQQDGEDPFILQKYPPDYDEQGVLNSIPKFAFPCKNNTSQVDQFAFVLTDMDSMYRYGYCRHGTGAQTCLCIISHLPWFEVFYKMLNFLAEIINRTEKNDVAPFLKAAYEQTIPMPDEPVTIVAGQDMFNFTAPDPTSLPSIPASRNLTEYYNAVDTNNMMRIFASMLHERRIMITSKKLSRVTACIHAAEALLYPMNWQHIFIPVLPANIIDYVAAPMPYLIGVHTSLMEKIERNRMEIGDAVIVDADKNEVRSQYDDLEALPEDVSSYLKRHLKTQKVQTSMMQSGDAISRAFLQALVRLIGGYRDALRFRSDHPITFDKDAFVVSRPSQSMQTFLESMLQLQIFDEFIKGRLELLNSGEGFHDLFEQESLKYADSLNTQSKYKEWLSKQKRKIKAGGKDIISDMKDKAGPMMNTAVNTMKSQGKRFQSKLKEINENKMSSSKVRGGVVHSRSSGSDRPRPTTIVGSNLLSSRPPRPPLPLVSGSHRPQTITLSAQGSDRAKVYRTLEVDDEHGTHDDSNLRLSYHTIDVGLMSDSDIQNAIRRAASADPLPQQDALTPNASDGDVSSTPSSEALSPSDENLDHIPYMDIRPGDHDISPFAPNSSSDEDLKNPPPLPGKDSKPPPLSGRHSHHPVARDRLIVTDRLIGKNRPASVSPIAPPRLTRNASPQLPRLPVPMRRTSLDKKSTPDDDDETPPPLPSKPPPPENELIRFESSESETDGMEQFDPLHSTTVSSGRSPASADGSPQSSSPGLSRNKSHRNSLMRHEAFRRTDVEGPVRQTYRDDISPEKETDPKNVLADLFDPLAGASTVSAPTSSATSMASHNGQTSEGDNAGSASLMHDWTLGHLAGGSGGFTKVPSGGTLTCPASAGRPVSPSAGTNSLYRPPPPRPQPPKNANSFAVDGALSATSAPSARPPQRQTIHNLDSLISLDLGGTGSSGRSSPARGNRTTGSSSPSPTPTSSRVSLAVSRIQANRSSSTLPANLTGPKPQRPPPRKSMWETFD</sequence>
<dbReference type="Pfam" id="PF03456">
    <property type="entry name" value="uDENN"/>
    <property type="match status" value="1"/>
</dbReference>
<dbReference type="InterPro" id="IPR005112">
    <property type="entry name" value="dDENN_dom"/>
</dbReference>
<dbReference type="Gene3D" id="6.10.140.1000">
    <property type="match status" value="1"/>
</dbReference>
<dbReference type="InterPro" id="IPR001194">
    <property type="entry name" value="cDENN_dom"/>
</dbReference>
<feature type="compositionally biased region" description="Polar residues" evidence="4">
    <location>
        <begin position="931"/>
        <end position="948"/>
    </location>
</feature>
<dbReference type="InterPro" id="IPR043153">
    <property type="entry name" value="DENN_C"/>
</dbReference>
<feature type="compositionally biased region" description="Polar residues" evidence="4">
    <location>
        <begin position="753"/>
        <end position="779"/>
    </location>
</feature>
<evidence type="ECO:0000256" key="1">
    <source>
        <dbReference type="ARBA" id="ARBA00004132"/>
    </source>
</evidence>
<feature type="compositionally biased region" description="Pro residues" evidence="4">
    <location>
        <begin position="719"/>
        <end position="730"/>
    </location>
</feature>
<dbReference type="Proteomes" id="UP001374579">
    <property type="component" value="Unassembled WGS sequence"/>
</dbReference>
<dbReference type="SMART" id="SM00801">
    <property type="entry name" value="dDENN"/>
    <property type="match status" value="1"/>
</dbReference>
<feature type="compositionally biased region" description="Low complexity" evidence="4">
    <location>
        <begin position="463"/>
        <end position="477"/>
    </location>
</feature>
<dbReference type="GO" id="GO:0005829">
    <property type="term" value="C:cytosol"/>
    <property type="evidence" value="ECO:0007669"/>
    <property type="project" value="TreeGrafter"/>
</dbReference>
<dbReference type="GO" id="GO:0032456">
    <property type="term" value="P:endocytic recycling"/>
    <property type="evidence" value="ECO:0007669"/>
    <property type="project" value="TreeGrafter"/>
</dbReference>
<protein>
    <recommendedName>
        <fullName evidence="5">UDENN domain-containing protein</fullName>
    </recommendedName>
</protein>
<keyword evidence="3" id="KW-0968">Cytoplasmic vesicle</keyword>
<comment type="caution">
    <text evidence="6">The sequence shown here is derived from an EMBL/GenBank/DDBJ whole genome shotgun (WGS) entry which is preliminary data.</text>
</comment>
<reference evidence="6 7" key="1">
    <citation type="submission" date="2024-02" db="EMBL/GenBank/DDBJ databases">
        <title>Chromosome-scale genome assembly of the rough periwinkle Littorina saxatilis.</title>
        <authorList>
            <person name="De Jode A."/>
            <person name="Faria R."/>
            <person name="Formenti G."/>
            <person name="Sims Y."/>
            <person name="Smith T.P."/>
            <person name="Tracey A."/>
            <person name="Wood J.M.D."/>
            <person name="Zagrodzka Z.B."/>
            <person name="Johannesson K."/>
            <person name="Butlin R.K."/>
            <person name="Leder E.H."/>
        </authorList>
    </citation>
    <scope>NUCLEOTIDE SEQUENCE [LARGE SCALE GENOMIC DNA]</scope>
    <source>
        <strain evidence="6">Snail1</strain>
        <tissue evidence="6">Muscle</tissue>
    </source>
</reference>
<dbReference type="InterPro" id="IPR005113">
    <property type="entry name" value="uDENN_dom"/>
</dbReference>
<keyword evidence="2" id="KW-0344">Guanine-nucleotide releasing factor</keyword>
<feature type="domain" description="UDENN" evidence="5">
    <location>
        <begin position="13"/>
        <end position="382"/>
    </location>
</feature>
<dbReference type="EMBL" id="JBAMIC010000018">
    <property type="protein sequence ID" value="KAK7094742.1"/>
    <property type="molecule type" value="Genomic_DNA"/>
</dbReference>
<dbReference type="PANTHER" id="PTHR13196:SF14">
    <property type="entry name" value="UDENN DOMAIN-CONTAINING PROTEIN"/>
    <property type="match status" value="1"/>
</dbReference>
<gene>
    <name evidence="6" type="ORF">V1264_006250</name>
</gene>
<dbReference type="SMART" id="SM00800">
    <property type="entry name" value="uDENN"/>
    <property type="match status" value="1"/>
</dbReference>
<dbReference type="GO" id="GO:0005085">
    <property type="term" value="F:guanyl-nucleotide exchange factor activity"/>
    <property type="evidence" value="ECO:0007669"/>
    <property type="project" value="UniProtKB-KW"/>
</dbReference>
<evidence type="ECO:0000256" key="2">
    <source>
        <dbReference type="ARBA" id="ARBA00022658"/>
    </source>
</evidence>
<dbReference type="GO" id="GO:0006897">
    <property type="term" value="P:endocytosis"/>
    <property type="evidence" value="ECO:0007669"/>
    <property type="project" value="TreeGrafter"/>
</dbReference>
<organism evidence="6 7">
    <name type="scientific">Littorina saxatilis</name>
    <dbReference type="NCBI Taxonomy" id="31220"/>
    <lineage>
        <taxon>Eukaryota</taxon>
        <taxon>Metazoa</taxon>
        <taxon>Spiralia</taxon>
        <taxon>Lophotrochozoa</taxon>
        <taxon>Mollusca</taxon>
        <taxon>Gastropoda</taxon>
        <taxon>Caenogastropoda</taxon>
        <taxon>Littorinimorpha</taxon>
        <taxon>Littorinoidea</taxon>
        <taxon>Littorinidae</taxon>
        <taxon>Littorina</taxon>
    </lineage>
</organism>
<evidence type="ECO:0000256" key="4">
    <source>
        <dbReference type="SAM" id="MobiDB-lite"/>
    </source>
</evidence>
<dbReference type="Pfam" id="PF02141">
    <property type="entry name" value="DENN"/>
    <property type="match status" value="1"/>
</dbReference>
<dbReference type="AlphaFoldDB" id="A0AAN9G4P5"/>
<dbReference type="GO" id="GO:1901981">
    <property type="term" value="F:phosphatidylinositol phosphate binding"/>
    <property type="evidence" value="ECO:0007669"/>
    <property type="project" value="TreeGrafter"/>
</dbReference>
<feature type="compositionally biased region" description="Low complexity" evidence="4">
    <location>
        <begin position="974"/>
        <end position="987"/>
    </location>
</feature>
<dbReference type="FunFam" id="3.40.50.11500:FF:000001">
    <property type="entry name" value="Putative DENN domain-containing protein 1A"/>
    <property type="match status" value="1"/>
</dbReference>
<dbReference type="PROSITE" id="PS50211">
    <property type="entry name" value="DENN"/>
    <property type="match status" value="1"/>
</dbReference>
<feature type="compositionally biased region" description="Polar residues" evidence="4">
    <location>
        <begin position="996"/>
        <end position="1007"/>
    </location>
</feature>
<name>A0AAN9G4P5_9CAEN</name>
<evidence type="ECO:0000313" key="7">
    <source>
        <dbReference type="Proteomes" id="UP001374579"/>
    </source>
</evidence>
<feature type="compositionally biased region" description="Basic and acidic residues" evidence="4">
    <location>
        <begin position="788"/>
        <end position="818"/>
    </location>
</feature>
<proteinExistence type="predicted"/>